<dbReference type="EMBL" id="MU274862">
    <property type="protein sequence ID" value="KAI0026305.1"/>
    <property type="molecule type" value="Genomic_DNA"/>
</dbReference>
<proteinExistence type="predicted"/>
<name>A0ACB8Q4D7_9AGAM</name>
<feature type="non-terminal residue" evidence="1">
    <location>
        <position position="260"/>
    </location>
</feature>
<sequence>MSTVTDEPHDHSDDGPARFRALLKEAIERFLKDTGHDVRARGYGELQQCDTVDDLVLALKKRDEAFNAFRAHGETIRAVLAPVVRLVRVFLETGSEVVAASNGAVPGGKAIFVAFGVLLDATRGVSEAYDALGDLLRRLGTFLGRLDIYLQSPSEPSAPLKKIFMDTFFKLFAALGIVTKYLKLGNNDKKGSSIGWSLRPIFRRTKDFGRVVLGNTEVKDVLAELDNLTKEESLATAATTLVVAQEIRVDVRDARRDVGT</sequence>
<dbReference type="Proteomes" id="UP000814128">
    <property type="component" value="Unassembled WGS sequence"/>
</dbReference>
<evidence type="ECO:0000313" key="2">
    <source>
        <dbReference type="Proteomes" id="UP000814128"/>
    </source>
</evidence>
<comment type="caution">
    <text evidence="1">The sequence shown here is derived from an EMBL/GenBank/DDBJ whole genome shotgun (WGS) entry which is preliminary data.</text>
</comment>
<organism evidence="1 2">
    <name type="scientific">Vararia minispora EC-137</name>
    <dbReference type="NCBI Taxonomy" id="1314806"/>
    <lineage>
        <taxon>Eukaryota</taxon>
        <taxon>Fungi</taxon>
        <taxon>Dikarya</taxon>
        <taxon>Basidiomycota</taxon>
        <taxon>Agaricomycotina</taxon>
        <taxon>Agaricomycetes</taxon>
        <taxon>Russulales</taxon>
        <taxon>Lachnocladiaceae</taxon>
        <taxon>Vararia</taxon>
    </lineage>
</organism>
<keyword evidence="2" id="KW-1185">Reference proteome</keyword>
<gene>
    <name evidence="1" type="ORF">K488DRAFT_92888</name>
</gene>
<reference evidence="1" key="2">
    <citation type="journal article" date="2022" name="New Phytol.">
        <title>Evolutionary transition to the ectomycorrhizal habit in the genomes of a hyperdiverse lineage of mushroom-forming fungi.</title>
        <authorList>
            <person name="Looney B."/>
            <person name="Miyauchi S."/>
            <person name="Morin E."/>
            <person name="Drula E."/>
            <person name="Courty P.E."/>
            <person name="Kohler A."/>
            <person name="Kuo A."/>
            <person name="LaButti K."/>
            <person name="Pangilinan J."/>
            <person name="Lipzen A."/>
            <person name="Riley R."/>
            <person name="Andreopoulos W."/>
            <person name="He G."/>
            <person name="Johnson J."/>
            <person name="Nolan M."/>
            <person name="Tritt A."/>
            <person name="Barry K.W."/>
            <person name="Grigoriev I.V."/>
            <person name="Nagy L.G."/>
            <person name="Hibbett D."/>
            <person name="Henrissat B."/>
            <person name="Matheny P.B."/>
            <person name="Labbe J."/>
            <person name="Martin F.M."/>
        </authorList>
    </citation>
    <scope>NUCLEOTIDE SEQUENCE</scope>
    <source>
        <strain evidence="1">EC-137</strain>
    </source>
</reference>
<reference evidence="1" key="1">
    <citation type="submission" date="2021-02" db="EMBL/GenBank/DDBJ databases">
        <authorList>
            <consortium name="DOE Joint Genome Institute"/>
            <person name="Ahrendt S."/>
            <person name="Looney B.P."/>
            <person name="Miyauchi S."/>
            <person name="Morin E."/>
            <person name="Drula E."/>
            <person name="Courty P.E."/>
            <person name="Chicoki N."/>
            <person name="Fauchery L."/>
            <person name="Kohler A."/>
            <person name="Kuo A."/>
            <person name="Labutti K."/>
            <person name="Pangilinan J."/>
            <person name="Lipzen A."/>
            <person name="Riley R."/>
            <person name="Andreopoulos W."/>
            <person name="He G."/>
            <person name="Johnson J."/>
            <person name="Barry K.W."/>
            <person name="Grigoriev I.V."/>
            <person name="Nagy L."/>
            <person name="Hibbett D."/>
            <person name="Henrissat B."/>
            <person name="Matheny P.B."/>
            <person name="Labbe J."/>
            <person name="Martin F."/>
        </authorList>
    </citation>
    <scope>NUCLEOTIDE SEQUENCE</scope>
    <source>
        <strain evidence="1">EC-137</strain>
    </source>
</reference>
<evidence type="ECO:0000313" key="1">
    <source>
        <dbReference type="EMBL" id="KAI0026305.1"/>
    </source>
</evidence>
<accession>A0ACB8Q4D7</accession>
<protein>
    <submittedName>
        <fullName evidence="1">Uncharacterized protein</fullName>
    </submittedName>
</protein>